<name>A0A432XVP2_9GAMM</name>
<comment type="caution">
    <text evidence="1">The sequence shown here is derived from an EMBL/GenBank/DDBJ whole genome shotgun (WGS) entry which is preliminary data.</text>
</comment>
<gene>
    <name evidence="1" type="ORF">CWI69_06385</name>
</gene>
<dbReference type="RefSeq" id="WP_126763029.1">
    <property type="nucleotide sequence ID" value="NZ_JBHLTZ010000012.1"/>
</dbReference>
<evidence type="ECO:0000313" key="1">
    <source>
        <dbReference type="EMBL" id="RUO52661.1"/>
    </source>
</evidence>
<dbReference type="EMBL" id="PIPW01000002">
    <property type="protein sequence ID" value="RUO52661.1"/>
    <property type="molecule type" value="Genomic_DNA"/>
</dbReference>
<evidence type="ECO:0000313" key="2">
    <source>
        <dbReference type="Proteomes" id="UP000287198"/>
    </source>
</evidence>
<accession>A0A432XVP2</accession>
<reference evidence="2" key="1">
    <citation type="journal article" date="2018" name="Front. Microbiol.">
        <title>Genome-Based Analysis Reveals the Taxonomy and Diversity of the Family Idiomarinaceae.</title>
        <authorList>
            <person name="Liu Y."/>
            <person name="Lai Q."/>
            <person name="Shao Z."/>
        </authorList>
    </citation>
    <scope>NUCLEOTIDE SEQUENCE [LARGE SCALE GENOMIC DNA]</scope>
    <source>
        <strain evidence="2">BH195</strain>
    </source>
</reference>
<dbReference type="Proteomes" id="UP000287198">
    <property type="component" value="Unassembled WGS sequence"/>
</dbReference>
<sequence length="114" mass="13116">MQELTDVDYSLRFIDIEKDSVTFLKKELAEYNCSTKDYFKNPENFVFVLDIDDKCDSSKLKSCVNKVSEGKVDLFVSIFSELDSDIIELPPLINKLIVDLKIPVTFSYTISLED</sequence>
<protein>
    <submittedName>
        <fullName evidence="1">Uncharacterized protein</fullName>
    </submittedName>
</protein>
<keyword evidence="2" id="KW-1185">Reference proteome</keyword>
<proteinExistence type="predicted"/>
<dbReference type="AlphaFoldDB" id="A0A432XVP2"/>
<organism evidence="1 2">
    <name type="scientific">Pseudidiomarina halophila</name>
    <dbReference type="NCBI Taxonomy" id="1449799"/>
    <lineage>
        <taxon>Bacteria</taxon>
        <taxon>Pseudomonadati</taxon>
        <taxon>Pseudomonadota</taxon>
        <taxon>Gammaproteobacteria</taxon>
        <taxon>Alteromonadales</taxon>
        <taxon>Idiomarinaceae</taxon>
        <taxon>Pseudidiomarina</taxon>
    </lineage>
</organism>